<protein>
    <recommendedName>
        <fullName evidence="8">Bcr/CflA family efflux transporter</fullName>
    </recommendedName>
</protein>
<dbReference type="InterPro" id="IPR004812">
    <property type="entry name" value="Efflux_drug-R_Bcr/CmlA"/>
</dbReference>
<comment type="similarity">
    <text evidence="2 8">Belongs to the major facilitator superfamily. Bcr/CmlA family.</text>
</comment>
<evidence type="ECO:0000313" key="11">
    <source>
        <dbReference type="Proteomes" id="UP000220841"/>
    </source>
</evidence>
<dbReference type="Pfam" id="PF07690">
    <property type="entry name" value="MFS_1"/>
    <property type="match status" value="1"/>
</dbReference>
<sequence>MYYNWFKKQKNHGVSVIILLGCLTAIGPLSMDIYVPALPQLLIDLQTHMAVIQGTVTACLLGLAIGQLCIGPLSDLYGRRFPLIWSLVIYVLSSFLCTIISSIWFLILLRFFQGLSGAAGIVISRAIIRDMYTDVEMTKYFSFLMLINGITPILAPVIGGQILTLLSWRGIFLILGVISMCMLSAAYCILPETLPKQKRYVQQKREIILIYSSLLKNRKFIGYTFSQSFTLAAMFVYIVYSPFILQNTYGISPQMFSLIFSINSIGIILTSQLVRVLAGKVKHQTLFIWGLSFANIGALLLLWGIIWLNEVPIILVAFFLVVSSIGIITTTGFSLVMEDVQHAAGTASAILGFIQYMVGVLISFLIGMVNYSILLSMGYVIIFCELGAVLCYVFARNGTKVVYNNKTAMKIE</sequence>
<dbReference type="Proteomes" id="UP000220841">
    <property type="component" value="Unassembled WGS sequence"/>
</dbReference>
<dbReference type="RefSeq" id="WP_098228350.1">
    <property type="nucleotide sequence ID" value="NZ_NUBY01000353.1"/>
</dbReference>
<keyword evidence="3 8" id="KW-0813">Transport</keyword>
<keyword evidence="5 8" id="KW-0812">Transmembrane</keyword>
<dbReference type="FunFam" id="1.20.1720.10:FF:000005">
    <property type="entry name" value="Bcr/CflA family efflux transporter"/>
    <property type="match status" value="1"/>
</dbReference>
<feature type="transmembrane region" description="Helical" evidence="8">
    <location>
        <begin position="286"/>
        <end position="307"/>
    </location>
</feature>
<dbReference type="NCBIfam" id="TIGR00710">
    <property type="entry name" value="efflux_Bcr_CflA"/>
    <property type="match status" value="1"/>
</dbReference>
<proteinExistence type="inferred from homology"/>
<feature type="transmembrane region" description="Helical" evidence="8">
    <location>
        <begin position="51"/>
        <end position="71"/>
    </location>
</feature>
<dbReference type="Gene3D" id="1.20.1720.10">
    <property type="entry name" value="Multidrug resistance protein D"/>
    <property type="match status" value="1"/>
</dbReference>
<evidence type="ECO:0000256" key="7">
    <source>
        <dbReference type="ARBA" id="ARBA00023136"/>
    </source>
</evidence>
<dbReference type="CDD" id="cd17320">
    <property type="entry name" value="MFS_MdfA_MDR_like"/>
    <property type="match status" value="1"/>
</dbReference>
<comment type="subcellular location">
    <subcellularLocation>
        <location evidence="1 8">Cell membrane</location>
        <topology evidence="1 8">Multi-pass membrane protein</topology>
    </subcellularLocation>
</comment>
<feature type="transmembrane region" description="Helical" evidence="8">
    <location>
        <begin position="313"/>
        <end position="336"/>
    </location>
</feature>
<evidence type="ECO:0000256" key="3">
    <source>
        <dbReference type="ARBA" id="ARBA00022448"/>
    </source>
</evidence>
<dbReference type="InterPro" id="IPR005829">
    <property type="entry name" value="Sugar_transporter_CS"/>
</dbReference>
<dbReference type="SUPFAM" id="SSF103473">
    <property type="entry name" value="MFS general substrate transporter"/>
    <property type="match status" value="1"/>
</dbReference>
<comment type="caution">
    <text evidence="10">The sequence shown here is derived from an EMBL/GenBank/DDBJ whole genome shotgun (WGS) entry which is preliminary data.</text>
</comment>
<dbReference type="InterPro" id="IPR036259">
    <property type="entry name" value="MFS_trans_sf"/>
</dbReference>
<organism evidence="10 11">
    <name type="scientific">Bacillus toyonensis</name>
    <dbReference type="NCBI Taxonomy" id="155322"/>
    <lineage>
        <taxon>Bacteria</taxon>
        <taxon>Bacillati</taxon>
        <taxon>Bacillota</taxon>
        <taxon>Bacilli</taxon>
        <taxon>Bacillales</taxon>
        <taxon>Bacillaceae</taxon>
        <taxon>Bacillus</taxon>
        <taxon>Bacillus cereus group</taxon>
    </lineage>
</organism>
<feature type="transmembrane region" description="Helical" evidence="8">
    <location>
        <begin position="140"/>
        <end position="159"/>
    </location>
</feature>
<feature type="domain" description="Major facilitator superfamily (MFS) profile" evidence="9">
    <location>
        <begin position="16"/>
        <end position="399"/>
    </location>
</feature>
<dbReference type="PANTHER" id="PTHR23502">
    <property type="entry name" value="MAJOR FACILITATOR SUPERFAMILY"/>
    <property type="match status" value="1"/>
</dbReference>
<evidence type="ECO:0000256" key="1">
    <source>
        <dbReference type="ARBA" id="ARBA00004651"/>
    </source>
</evidence>
<gene>
    <name evidence="10" type="ORF">CN585_30355</name>
</gene>
<feature type="transmembrane region" description="Helical" evidence="8">
    <location>
        <begin position="255"/>
        <end position="274"/>
    </location>
</feature>
<keyword evidence="7 8" id="KW-0472">Membrane</keyword>
<keyword evidence="4 8" id="KW-1003">Cell membrane</keyword>
<evidence type="ECO:0000256" key="8">
    <source>
        <dbReference type="RuleBase" id="RU365088"/>
    </source>
</evidence>
<dbReference type="PROSITE" id="PS00216">
    <property type="entry name" value="SUGAR_TRANSPORT_1"/>
    <property type="match status" value="1"/>
</dbReference>
<evidence type="ECO:0000313" key="10">
    <source>
        <dbReference type="EMBL" id="PEP86145.1"/>
    </source>
</evidence>
<dbReference type="GO" id="GO:0005886">
    <property type="term" value="C:plasma membrane"/>
    <property type="evidence" value="ECO:0007669"/>
    <property type="project" value="UniProtKB-SubCell"/>
</dbReference>
<dbReference type="InterPro" id="IPR020846">
    <property type="entry name" value="MFS_dom"/>
</dbReference>
<dbReference type="GO" id="GO:1990961">
    <property type="term" value="P:xenobiotic detoxification by transmembrane export across the plasma membrane"/>
    <property type="evidence" value="ECO:0007669"/>
    <property type="project" value="InterPro"/>
</dbReference>
<feature type="transmembrane region" description="Helical" evidence="8">
    <location>
        <begin position="12"/>
        <end position="31"/>
    </location>
</feature>
<dbReference type="PROSITE" id="PS50850">
    <property type="entry name" value="MFS"/>
    <property type="match status" value="1"/>
</dbReference>
<evidence type="ECO:0000256" key="5">
    <source>
        <dbReference type="ARBA" id="ARBA00022692"/>
    </source>
</evidence>
<dbReference type="InterPro" id="IPR011701">
    <property type="entry name" value="MFS"/>
</dbReference>
<evidence type="ECO:0000259" key="9">
    <source>
        <dbReference type="PROSITE" id="PS50850"/>
    </source>
</evidence>
<reference evidence="10 11" key="1">
    <citation type="submission" date="2017-09" db="EMBL/GenBank/DDBJ databases">
        <title>Large-scale bioinformatics analysis of Bacillus genomes uncovers conserved roles of natural products in bacterial physiology.</title>
        <authorList>
            <consortium name="Agbiome Team Llc"/>
            <person name="Bleich R.M."/>
            <person name="Grubbs K.J."/>
            <person name="Santa Maria K.C."/>
            <person name="Allen S.E."/>
            <person name="Farag S."/>
            <person name="Shank E.A."/>
            <person name="Bowers A."/>
        </authorList>
    </citation>
    <scope>NUCLEOTIDE SEQUENCE [LARGE SCALE GENOMIC DNA]</scope>
    <source>
        <strain evidence="10 11">AFS021349</strain>
    </source>
</reference>
<dbReference type="EMBL" id="NUBY01000353">
    <property type="protein sequence ID" value="PEP86145.1"/>
    <property type="molecule type" value="Genomic_DNA"/>
</dbReference>
<evidence type="ECO:0000256" key="6">
    <source>
        <dbReference type="ARBA" id="ARBA00022989"/>
    </source>
</evidence>
<feature type="transmembrane region" description="Helical" evidence="8">
    <location>
        <begin position="111"/>
        <end position="128"/>
    </location>
</feature>
<accession>A0A2A8H2M3</accession>
<evidence type="ECO:0000256" key="2">
    <source>
        <dbReference type="ARBA" id="ARBA00006236"/>
    </source>
</evidence>
<feature type="transmembrane region" description="Helical" evidence="8">
    <location>
        <begin position="171"/>
        <end position="190"/>
    </location>
</feature>
<dbReference type="AlphaFoldDB" id="A0A2A8H2M3"/>
<feature type="transmembrane region" description="Helical" evidence="8">
    <location>
        <begin position="348"/>
        <end position="367"/>
    </location>
</feature>
<feature type="transmembrane region" description="Helical" evidence="8">
    <location>
        <begin position="373"/>
        <end position="395"/>
    </location>
</feature>
<name>A0A2A8H2M3_9BACI</name>
<evidence type="ECO:0000256" key="4">
    <source>
        <dbReference type="ARBA" id="ARBA00022475"/>
    </source>
</evidence>
<dbReference type="PANTHER" id="PTHR23502:SF132">
    <property type="entry name" value="POLYAMINE TRANSPORTER 2-RELATED"/>
    <property type="match status" value="1"/>
</dbReference>
<keyword evidence="6 8" id="KW-1133">Transmembrane helix</keyword>
<feature type="transmembrane region" description="Helical" evidence="8">
    <location>
        <begin position="220"/>
        <end position="243"/>
    </location>
</feature>
<dbReference type="PROSITE" id="PS51257">
    <property type="entry name" value="PROKAR_LIPOPROTEIN"/>
    <property type="match status" value="1"/>
</dbReference>
<dbReference type="GO" id="GO:0042910">
    <property type="term" value="F:xenobiotic transmembrane transporter activity"/>
    <property type="evidence" value="ECO:0007669"/>
    <property type="project" value="InterPro"/>
</dbReference>
<feature type="transmembrane region" description="Helical" evidence="8">
    <location>
        <begin position="83"/>
        <end position="105"/>
    </location>
</feature>